<name>A0A4Y3K7D7_CELUD</name>
<proteinExistence type="predicted"/>
<evidence type="ECO:0000313" key="1">
    <source>
        <dbReference type="EMBL" id="GEA79862.1"/>
    </source>
</evidence>
<reference evidence="1 2" key="1">
    <citation type="submission" date="2019-06" db="EMBL/GenBank/DDBJ databases">
        <title>Whole genome shotgun sequence of Cellulomonas uda NBRC 3747.</title>
        <authorList>
            <person name="Hosoyama A."/>
            <person name="Uohara A."/>
            <person name="Ohji S."/>
            <person name="Ichikawa N."/>
        </authorList>
    </citation>
    <scope>NUCLEOTIDE SEQUENCE [LARGE SCALE GENOMIC DNA]</scope>
    <source>
        <strain evidence="1 2">NBRC 3747</strain>
    </source>
</reference>
<sequence length="96" mass="10258">MPPALQCPDCGAIAVGSQMAHADTCPLNRGVNRVLDEDREWFEAHPEVSVRIRPVTPPEVADLLAAGAARPTGDVIVLNLAPGLRMRRFTFAGGAR</sequence>
<dbReference type="AlphaFoldDB" id="A0A4Y3K7D7"/>
<accession>A0A4Y3K7D7</accession>
<keyword evidence="2" id="KW-1185">Reference proteome</keyword>
<gene>
    <name evidence="1" type="ORF">CUD01_03060</name>
</gene>
<comment type="caution">
    <text evidence="1">The sequence shown here is derived from an EMBL/GenBank/DDBJ whole genome shotgun (WGS) entry which is preliminary data.</text>
</comment>
<dbReference type="Proteomes" id="UP000315842">
    <property type="component" value="Unassembled WGS sequence"/>
</dbReference>
<evidence type="ECO:0000313" key="2">
    <source>
        <dbReference type="Proteomes" id="UP000315842"/>
    </source>
</evidence>
<dbReference type="EMBL" id="BJLP01000003">
    <property type="protein sequence ID" value="GEA79862.1"/>
    <property type="molecule type" value="Genomic_DNA"/>
</dbReference>
<protein>
    <submittedName>
        <fullName evidence="1">Uncharacterized protein</fullName>
    </submittedName>
</protein>
<organism evidence="1 2">
    <name type="scientific">Cellulomonas uda</name>
    <dbReference type="NCBI Taxonomy" id="1714"/>
    <lineage>
        <taxon>Bacteria</taxon>
        <taxon>Bacillati</taxon>
        <taxon>Actinomycetota</taxon>
        <taxon>Actinomycetes</taxon>
        <taxon>Micrococcales</taxon>
        <taxon>Cellulomonadaceae</taxon>
        <taxon>Cellulomonas</taxon>
    </lineage>
</organism>